<evidence type="ECO:0000259" key="4">
    <source>
        <dbReference type="Pfam" id="PF00294"/>
    </source>
</evidence>
<dbReference type="SUPFAM" id="SSF53613">
    <property type="entry name" value="Ribokinase-like"/>
    <property type="match status" value="1"/>
</dbReference>
<name>A0A383D944_9ZZZZ</name>
<feature type="non-terminal residue" evidence="5">
    <location>
        <position position="237"/>
    </location>
</feature>
<dbReference type="PANTHER" id="PTHR43085">
    <property type="entry name" value="HEXOKINASE FAMILY MEMBER"/>
    <property type="match status" value="1"/>
</dbReference>
<comment type="similarity">
    <text evidence="1">Belongs to the carbohydrate kinase PfkB family.</text>
</comment>
<dbReference type="EMBL" id="UINC01214920">
    <property type="protein sequence ID" value="SVE40368.1"/>
    <property type="molecule type" value="Genomic_DNA"/>
</dbReference>
<feature type="non-terminal residue" evidence="5">
    <location>
        <position position="1"/>
    </location>
</feature>
<keyword evidence="3" id="KW-0418">Kinase</keyword>
<dbReference type="PROSITE" id="PS00584">
    <property type="entry name" value="PFKB_KINASES_2"/>
    <property type="match status" value="1"/>
</dbReference>
<accession>A0A383D944</accession>
<dbReference type="Pfam" id="PF00294">
    <property type="entry name" value="PfkB"/>
    <property type="match status" value="1"/>
</dbReference>
<evidence type="ECO:0000256" key="2">
    <source>
        <dbReference type="ARBA" id="ARBA00022679"/>
    </source>
</evidence>
<dbReference type="AlphaFoldDB" id="A0A383D944"/>
<evidence type="ECO:0000313" key="5">
    <source>
        <dbReference type="EMBL" id="SVE40368.1"/>
    </source>
</evidence>
<evidence type="ECO:0000256" key="3">
    <source>
        <dbReference type="ARBA" id="ARBA00022777"/>
    </source>
</evidence>
<organism evidence="5">
    <name type="scientific">marine metagenome</name>
    <dbReference type="NCBI Taxonomy" id="408172"/>
    <lineage>
        <taxon>unclassified sequences</taxon>
        <taxon>metagenomes</taxon>
        <taxon>ecological metagenomes</taxon>
    </lineage>
</organism>
<sequence length="237" mass="25746">ASGTRALSQLRHAGVNVEGVQSLSGAKTGAVAVLIDRGGQPAYDIVEDVAWDQIDLSAKIESSVCKADAVCWGTLGQRSCRSQSAHRQLFEFLSSNCLRVCDINIRQKYHSTEVVRESLEHADLLKLNNEEIPVLRSYVGGATDAREFLKELRHRYRINTVVLTLGARGCRVFAENVDFSEPGIRVDVVNTVGAGDAFTAGFVLQMLQGADLKTCAQYANRVGSYVATQDSGMPDLP</sequence>
<keyword evidence="2" id="KW-0808">Transferase</keyword>
<dbReference type="InterPro" id="IPR050306">
    <property type="entry name" value="PfkB_Carbo_kinase"/>
</dbReference>
<protein>
    <recommendedName>
        <fullName evidence="4">Carbohydrate kinase PfkB domain-containing protein</fullName>
    </recommendedName>
</protein>
<dbReference type="InterPro" id="IPR029056">
    <property type="entry name" value="Ribokinase-like"/>
</dbReference>
<reference evidence="5" key="1">
    <citation type="submission" date="2018-05" db="EMBL/GenBank/DDBJ databases">
        <authorList>
            <person name="Lanie J.A."/>
            <person name="Ng W.-L."/>
            <person name="Kazmierczak K.M."/>
            <person name="Andrzejewski T.M."/>
            <person name="Davidsen T.M."/>
            <person name="Wayne K.J."/>
            <person name="Tettelin H."/>
            <person name="Glass J.I."/>
            <person name="Rusch D."/>
            <person name="Podicherti R."/>
            <person name="Tsui H.-C.T."/>
            <person name="Winkler M.E."/>
        </authorList>
    </citation>
    <scope>NUCLEOTIDE SEQUENCE</scope>
</reference>
<dbReference type="PANTHER" id="PTHR43085:SF57">
    <property type="entry name" value="CARBOHYDRATE KINASE PFKB DOMAIN-CONTAINING PROTEIN"/>
    <property type="match status" value="1"/>
</dbReference>
<gene>
    <name evidence="5" type="ORF">METZ01_LOCUS493222</name>
</gene>
<dbReference type="InterPro" id="IPR011611">
    <property type="entry name" value="PfkB_dom"/>
</dbReference>
<dbReference type="Gene3D" id="3.40.1190.20">
    <property type="match status" value="1"/>
</dbReference>
<proteinExistence type="inferred from homology"/>
<feature type="domain" description="Carbohydrate kinase PfkB" evidence="4">
    <location>
        <begin position="3"/>
        <end position="233"/>
    </location>
</feature>
<dbReference type="InterPro" id="IPR002173">
    <property type="entry name" value="Carboh/pur_kinase_PfkB_CS"/>
</dbReference>
<evidence type="ECO:0000256" key="1">
    <source>
        <dbReference type="ARBA" id="ARBA00010688"/>
    </source>
</evidence>
<dbReference type="GO" id="GO:0016301">
    <property type="term" value="F:kinase activity"/>
    <property type="evidence" value="ECO:0007669"/>
    <property type="project" value="UniProtKB-KW"/>
</dbReference>